<evidence type="ECO:0000313" key="2">
    <source>
        <dbReference type="Proteomes" id="UP000008825"/>
    </source>
</evidence>
<accession>E1P6A9</accession>
<proteinExistence type="predicted"/>
<gene>
    <name evidence="1" type="ordered locus">Gbem_4105</name>
</gene>
<dbReference type="AlphaFoldDB" id="E1P6A9"/>
<reference evidence="1 2" key="1">
    <citation type="submission" date="2008-07" db="EMBL/GenBank/DDBJ databases">
        <title>Complete sequence of Geobacter bemidjiensis BEM.</title>
        <authorList>
            <consortium name="US DOE Joint Genome Institute"/>
            <person name="Lucas S."/>
            <person name="Copeland A."/>
            <person name="Lapidus A."/>
            <person name="Glavina del Rio T."/>
            <person name="Dalin E."/>
            <person name="Tice H."/>
            <person name="Bruce D."/>
            <person name="Goodwin L."/>
            <person name="Pitluck S."/>
            <person name="Kiss H."/>
            <person name="Brettin T."/>
            <person name="Detter J.C."/>
            <person name="Han C."/>
            <person name="Kuske C.R."/>
            <person name="Schmutz J."/>
            <person name="Larimer F."/>
            <person name="Land M."/>
            <person name="Hauser L."/>
            <person name="Kyrpides N."/>
            <person name="Lykidis A."/>
            <person name="Lovley D."/>
            <person name="Richardson P."/>
        </authorList>
    </citation>
    <scope>NUCLEOTIDE SEQUENCE [LARGE SCALE GENOMIC DNA]</scope>
    <source>
        <strain evidence="2">ATCC BAA-1014 / DSM 16622 / JCM 12645 / Bem</strain>
    </source>
</reference>
<organism evidence="1 2">
    <name type="scientific">Citrifermentans bemidjiense (strain ATCC BAA-1014 / DSM 16622 / JCM 12645 / Bem)</name>
    <name type="common">Geobacter bemidjiensis</name>
    <dbReference type="NCBI Taxonomy" id="404380"/>
    <lineage>
        <taxon>Bacteria</taxon>
        <taxon>Pseudomonadati</taxon>
        <taxon>Thermodesulfobacteriota</taxon>
        <taxon>Desulfuromonadia</taxon>
        <taxon>Geobacterales</taxon>
        <taxon>Geobacteraceae</taxon>
        <taxon>Citrifermentans</taxon>
    </lineage>
</organism>
<dbReference type="Proteomes" id="UP000008825">
    <property type="component" value="Chromosome"/>
</dbReference>
<dbReference type="KEGG" id="gbm:Gbem_4105"/>
<keyword evidence="2" id="KW-1185">Reference proteome</keyword>
<dbReference type="HOGENOM" id="CLU_1710657_0_0_7"/>
<sequence>MWLSERKRTLARGLTALLMICCSLSMRSRNVEPLMMMGICLRLSLKVPLLCHVASTRATALVLASPLPLLPYRHLRRWFRCYLPWFRCASCLTFLGPRFTGCVNLGRFPERLKLVEKFFTTVKLWNSGSLGWRFLVMQTCNTGWNKFFNFANS</sequence>
<evidence type="ECO:0000313" key="1">
    <source>
        <dbReference type="EMBL" id="ADO00804.1"/>
    </source>
</evidence>
<protein>
    <submittedName>
        <fullName evidence="1">Uncharacterized protein</fullName>
    </submittedName>
</protein>
<dbReference type="EMBL" id="CP001124">
    <property type="protein sequence ID" value="ADO00804.1"/>
    <property type="molecule type" value="Genomic_DNA"/>
</dbReference>
<dbReference type="STRING" id="404380.Gbem_4105"/>
<name>E1P6A9_CITBB</name>
<reference evidence="1 2" key="2">
    <citation type="journal article" date="2010" name="BMC Genomics">
        <title>The genome of Geobacter bemidjiensis, exemplar for the subsurface clade of Geobacter species that predominate in Fe(III)-reducing subsurface environments.</title>
        <authorList>
            <person name="Aklujkar M."/>
            <person name="Young N.D."/>
            <person name="Holmes D."/>
            <person name="Chavan M."/>
            <person name="Risso C."/>
            <person name="Kiss H.E."/>
            <person name="Han C.S."/>
            <person name="Land M.L."/>
            <person name="Lovley D.R."/>
        </authorList>
    </citation>
    <scope>NUCLEOTIDE SEQUENCE [LARGE SCALE GENOMIC DNA]</scope>
    <source>
        <strain evidence="2">ATCC BAA-1014 / DSM 16622 / JCM 12645 / Bem</strain>
    </source>
</reference>